<dbReference type="Proteomes" id="UP000031668">
    <property type="component" value="Unassembled WGS sequence"/>
</dbReference>
<proteinExistence type="predicted"/>
<sequence length="264" mass="31037">MMFIDIRIKIDDEIMSLFYDSLEERTEFYIGVVPHGHYYSIRPQYTLDAKSVIQLLYMDNKHMICLNVINCDFHILDYLNGQEVIQFTVDISSNSRIRFVSKDRKFESVLLINLKQSQSSVDELDKAPLASKLFAEQYLFSQLEKEDYNNESKIKSEVLENIFDALNLDVDEYDTENLKLVEDEKANKIIQNEFQNIRSFKRLLDMFVKNMMKSKKSRDSMNKLNKLESNLSNHISNSVLLFSVGALLITVTFIIIYDFYILKH</sequence>
<organism evidence="2 3">
    <name type="scientific">Thelohanellus kitauei</name>
    <name type="common">Myxosporean</name>
    <dbReference type="NCBI Taxonomy" id="669202"/>
    <lineage>
        <taxon>Eukaryota</taxon>
        <taxon>Metazoa</taxon>
        <taxon>Cnidaria</taxon>
        <taxon>Myxozoa</taxon>
        <taxon>Myxosporea</taxon>
        <taxon>Bivalvulida</taxon>
        <taxon>Platysporina</taxon>
        <taxon>Myxobolidae</taxon>
        <taxon>Thelohanellus</taxon>
    </lineage>
</organism>
<keyword evidence="1" id="KW-0472">Membrane</keyword>
<keyword evidence="1" id="KW-1133">Transmembrane helix</keyword>
<reference evidence="2 3" key="1">
    <citation type="journal article" date="2014" name="Genome Biol. Evol.">
        <title>The genome of the myxosporean Thelohanellus kitauei shows adaptations to nutrient acquisition within its fish host.</title>
        <authorList>
            <person name="Yang Y."/>
            <person name="Xiong J."/>
            <person name="Zhou Z."/>
            <person name="Huo F."/>
            <person name="Miao W."/>
            <person name="Ran C."/>
            <person name="Liu Y."/>
            <person name="Zhang J."/>
            <person name="Feng J."/>
            <person name="Wang M."/>
            <person name="Wang M."/>
            <person name="Wang L."/>
            <person name="Yao B."/>
        </authorList>
    </citation>
    <scope>NUCLEOTIDE SEQUENCE [LARGE SCALE GENOMIC DNA]</scope>
    <source>
        <strain evidence="2">Wuqing</strain>
    </source>
</reference>
<evidence type="ECO:0000313" key="2">
    <source>
        <dbReference type="EMBL" id="KII66785.1"/>
    </source>
</evidence>
<feature type="transmembrane region" description="Helical" evidence="1">
    <location>
        <begin position="239"/>
        <end position="262"/>
    </location>
</feature>
<dbReference type="EMBL" id="JWZT01003445">
    <property type="protein sequence ID" value="KII66785.1"/>
    <property type="molecule type" value="Genomic_DNA"/>
</dbReference>
<comment type="caution">
    <text evidence="2">The sequence shown here is derived from an EMBL/GenBank/DDBJ whole genome shotgun (WGS) entry which is preliminary data.</text>
</comment>
<name>A0A0C2MR65_THEKT</name>
<dbReference type="AlphaFoldDB" id="A0A0C2MR65"/>
<keyword evidence="3" id="KW-1185">Reference proteome</keyword>
<accession>A0A0C2MR65</accession>
<protein>
    <submittedName>
        <fullName evidence="2">Uncharacterized protein</fullName>
    </submittedName>
</protein>
<gene>
    <name evidence="2" type="ORF">RF11_15251</name>
</gene>
<evidence type="ECO:0000256" key="1">
    <source>
        <dbReference type="SAM" id="Phobius"/>
    </source>
</evidence>
<evidence type="ECO:0000313" key="3">
    <source>
        <dbReference type="Proteomes" id="UP000031668"/>
    </source>
</evidence>
<keyword evidence="1" id="KW-0812">Transmembrane</keyword>